<organism evidence="7 8">
    <name type="scientific">Actibacterium lipolyticum</name>
    <dbReference type="NCBI Taxonomy" id="1524263"/>
    <lineage>
        <taxon>Bacteria</taxon>
        <taxon>Pseudomonadati</taxon>
        <taxon>Pseudomonadota</taxon>
        <taxon>Alphaproteobacteria</taxon>
        <taxon>Rhodobacterales</taxon>
        <taxon>Roseobacteraceae</taxon>
        <taxon>Actibacterium</taxon>
    </lineage>
</organism>
<gene>
    <name evidence="7" type="primary">yiaD_3</name>
    <name evidence="7" type="ORF">COL8621_02828</name>
</gene>
<evidence type="ECO:0000313" key="7">
    <source>
        <dbReference type="EMBL" id="SMX45558.1"/>
    </source>
</evidence>
<dbReference type="GO" id="GO:0009279">
    <property type="term" value="C:cell outer membrane"/>
    <property type="evidence" value="ECO:0007669"/>
    <property type="project" value="UniProtKB-SubCell"/>
</dbReference>
<feature type="domain" description="OmpA-like" evidence="6">
    <location>
        <begin position="104"/>
        <end position="221"/>
    </location>
</feature>
<evidence type="ECO:0000313" key="8">
    <source>
        <dbReference type="Proteomes" id="UP000202922"/>
    </source>
</evidence>
<keyword evidence="2 4" id="KW-0472">Membrane</keyword>
<keyword evidence="8" id="KW-1185">Reference proteome</keyword>
<dbReference type="RefSeq" id="WP_093967921.1">
    <property type="nucleotide sequence ID" value="NZ_FXYE01000002.1"/>
</dbReference>
<keyword evidence="5" id="KW-0732">Signal</keyword>
<dbReference type="PRINTS" id="PR01021">
    <property type="entry name" value="OMPADOMAIN"/>
</dbReference>
<dbReference type="OrthoDB" id="9782229at2"/>
<evidence type="ECO:0000256" key="5">
    <source>
        <dbReference type="SAM" id="SignalP"/>
    </source>
</evidence>
<evidence type="ECO:0000256" key="2">
    <source>
        <dbReference type="ARBA" id="ARBA00023136"/>
    </source>
</evidence>
<dbReference type="Gene3D" id="3.30.1330.60">
    <property type="entry name" value="OmpA-like domain"/>
    <property type="match status" value="1"/>
</dbReference>
<dbReference type="SUPFAM" id="SSF103088">
    <property type="entry name" value="OmpA-like"/>
    <property type="match status" value="1"/>
</dbReference>
<dbReference type="PROSITE" id="PS51257">
    <property type="entry name" value="PROKAR_LIPOPROTEIN"/>
    <property type="match status" value="1"/>
</dbReference>
<dbReference type="Proteomes" id="UP000202922">
    <property type="component" value="Unassembled WGS sequence"/>
</dbReference>
<dbReference type="InterPro" id="IPR006665">
    <property type="entry name" value="OmpA-like"/>
</dbReference>
<evidence type="ECO:0000256" key="1">
    <source>
        <dbReference type="ARBA" id="ARBA00004442"/>
    </source>
</evidence>
<dbReference type="AlphaFoldDB" id="A0A238KS67"/>
<dbReference type="Pfam" id="PF00691">
    <property type="entry name" value="OmpA"/>
    <property type="match status" value="1"/>
</dbReference>
<reference evidence="8" key="1">
    <citation type="submission" date="2017-05" db="EMBL/GenBank/DDBJ databases">
        <authorList>
            <person name="Rodrigo-Torres L."/>
            <person name="Arahal R. D."/>
            <person name="Lucena T."/>
        </authorList>
    </citation>
    <scope>NUCLEOTIDE SEQUENCE [LARGE SCALE GENOMIC DNA]</scope>
    <source>
        <strain evidence="8">CECT 8621</strain>
    </source>
</reference>
<dbReference type="PANTHER" id="PTHR30329:SF21">
    <property type="entry name" value="LIPOPROTEIN YIAD-RELATED"/>
    <property type="match status" value="1"/>
</dbReference>
<evidence type="ECO:0000256" key="4">
    <source>
        <dbReference type="PROSITE-ProRule" id="PRU00473"/>
    </source>
</evidence>
<keyword evidence="3" id="KW-0998">Cell outer membrane</keyword>
<dbReference type="InterPro" id="IPR036737">
    <property type="entry name" value="OmpA-like_sf"/>
</dbReference>
<feature type="signal peptide" evidence="5">
    <location>
        <begin position="1"/>
        <end position="19"/>
    </location>
</feature>
<dbReference type="InterPro" id="IPR050330">
    <property type="entry name" value="Bact_OuterMem_StrucFunc"/>
</dbReference>
<protein>
    <submittedName>
        <fullName evidence="7">Putative lipoprotein YiaD</fullName>
    </submittedName>
</protein>
<evidence type="ECO:0000259" key="6">
    <source>
        <dbReference type="PROSITE" id="PS51123"/>
    </source>
</evidence>
<dbReference type="PANTHER" id="PTHR30329">
    <property type="entry name" value="STATOR ELEMENT OF FLAGELLAR MOTOR COMPLEX"/>
    <property type="match status" value="1"/>
</dbReference>
<feature type="chain" id="PRO_5012556953" evidence="5">
    <location>
        <begin position="20"/>
        <end position="221"/>
    </location>
</feature>
<keyword evidence="7" id="KW-0449">Lipoprotein</keyword>
<comment type="subcellular location">
    <subcellularLocation>
        <location evidence="1">Cell outer membrane</location>
    </subcellularLocation>
</comment>
<dbReference type="PROSITE" id="PS51123">
    <property type="entry name" value="OMPA_2"/>
    <property type="match status" value="1"/>
</dbReference>
<dbReference type="Pfam" id="PF13441">
    <property type="entry name" value="Gly-zipper_YMGG"/>
    <property type="match status" value="1"/>
</dbReference>
<proteinExistence type="predicted"/>
<dbReference type="InterPro" id="IPR027367">
    <property type="entry name" value="Gly-zipper_YMGG"/>
</dbReference>
<name>A0A238KS67_9RHOB</name>
<dbReference type="EMBL" id="FXYE01000002">
    <property type="protein sequence ID" value="SMX45558.1"/>
    <property type="molecule type" value="Genomic_DNA"/>
</dbReference>
<accession>A0A238KS67</accession>
<dbReference type="InterPro" id="IPR006664">
    <property type="entry name" value="OMP_bac"/>
</dbReference>
<dbReference type="CDD" id="cd07185">
    <property type="entry name" value="OmpA_C-like"/>
    <property type="match status" value="1"/>
</dbReference>
<evidence type="ECO:0000256" key="3">
    <source>
        <dbReference type="ARBA" id="ARBA00023237"/>
    </source>
</evidence>
<sequence length="221" mass="22570">MIRAKLPLTLAAAGALALSACTDTGIQTSDPDQRTKEGVAIGAALGAVTGALVGDDSDSRNKGAIVGGIIGAGVGGVIGNQLDKQAADLRNDFDNSAINVVNTGDALVVTMPQDILFAVDSSTVSASLQSDLRVLANSLNEYPNTTIEVIGHTDNTGDAGYNQALSARRATAVTSVLQNAGVSASRLRSYGRGEDSPVASNLNAEGRALNRRVEIIIRPNA</sequence>